<dbReference type="SUPFAM" id="SSF52172">
    <property type="entry name" value="CheY-like"/>
    <property type="match status" value="1"/>
</dbReference>
<feature type="domain" description="Response regulatory" evidence="5">
    <location>
        <begin position="56"/>
        <end position="176"/>
    </location>
</feature>
<name>A0A5B0DRE8_9HYPH</name>
<evidence type="ECO:0000256" key="3">
    <source>
        <dbReference type="SAM" id="MobiDB-lite"/>
    </source>
</evidence>
<dbReference type="SUPFAM" id="SSF46894">
    <property type="entry name" value="C-terminal effector domain of the bipartite response regulators"/>
    <property type="match status" value="1"/>
</dbReference>
<dbReference type="PROSITE" id="PS00622">
    <property type="entry name" value="HTH_LUXR_1"/>
    <property type="match status" value="1"/>
</dbReference>
<dbReference type="GO" id="GO:0000160">
    <property type="term" value="P:phosphorelay signal transduction system"/>
    <property type="evidence" value="ECO:0007669"/>
    <property type="project" value="InterPro"/>
</dbReference>
<dbReference type="InterPro" id="IPR016032">
    <property type="entry name" value="Sig_transdc_resp-reg_C-effctor"/>
</dbReference>
<comment type="caution">
    <text evidence="6">The sequence shown here is derived from an EMBL/GenBank/DDBJ whole genome shotgun (WGS) entry which is preliminary data.</text>
</comment>
<reference evidence="6 7" key="1">
    <citation type="submission" date="2019-08" db="EMBL/GenBank/DDBJ databases">
        <title>Aureimonas fodiniaquatilis sp. nov., isolated from a coal mine wastewater.</title>
        <authorList>
            <person name="Kim W."/>
        </authorList>
    </citation>
    <scope>NUCLEOTIDE SEQUENCE [LARGE SCALE GENOMIC DNA]</scope>
    <source>
        <strain evidence="6 7">CAU 1482</strain>
    </source>
</reference>
<feature type="region of interest" description="Disordered" evidence="3">
    <location>
        <begin position="1"/>
        <end position="43"/>
    </location>
</feature>
<gene>
    <name evidence="6" type="ORF">FPY71_17465</name>
</gene>
<dbReference type="InterPro" id="IPR000792">
    <property type="entry name" value="Tscrpt_reg_LuxR_C"/>
</dbReference>
<proteinExistence type="predicted"/>
<dbReference type="Pfam" id="PF00196">
    <property type="entry name" value="GerE"/>
    <property type="match status" value="1"/>
</dbReference>
<feature type="domain" description="HTH luxR-type" evidence="4">
    <location>
        <begin position="201"/>
        <end position="266"/>
    </location>
</feature>
<dbReference type="InterPro" id="IPR051015">
    <property type="entry name" value="EvgA-like"/>
</dbReference>
<dbReference type="CDD" id="cd06170">
    <property type="entry name" value="LuxR_C_like"/>
    <property type="match status" value="1"/>
</dbReference>
<dbReference type="OrthoDB" id="7272316at2"/>
<dbReference type="Proteomes" id="UP000324738">
    <property type="component" value="Unassembled WGS sequence"/>
</dbReference>
<keyword evidence="1" id="KW-0238">DNA-binding</keyword>
<dbReference type="InterPro" id="IPR011006">
    <property type="entry name" value="CheY-like_superfamily"/>
</dbReference>
<organism evidence="6 7">
    <name type="scientific">Aureimonas fodinaquatilis</name>
    <dbReference type="NCBI Taxonomy" id="2565783"/>
    <lineage>
        <taxon>Bacteria</taxon>
        <taxon>Pseudomonadati</taxon>
        <taxon>Pseudomonadota</taxon>
        <taxon>Alphaproteobacteria</taxon>
        <taxon>Hyphomicrobiales</taxon>
        <taxon>Aurantimonadaceae</taxon>
        <taxon>Aureimonas</taxon>
    </lineage>
</organism>
<comment type="caution">
    <text evidence="2">Lacks conserved residue(s) required for the propagation of feature annotation.</text>
</comment>
<dbReference type="GO" id="GO:0006355">
    <property type="term" value="P:regulation of DNA-templated transcription"/>
    <property type="evidence" value="ECO:0007669"/>
    <property type="project" value="InterPro"/>
</dbReference>
<dbReference type="PANTHER" id="PTHR45566:SF1">
    <property type="entry name" value="HTH-TYPE TRANSCRIPTIONAL REGULATOR YHJB-RELATED"/>
    <property type="match status" value="1"/>
</dbReference>
<dbReference type="RefSeq" id="WP_149301638.1">
    <property type="nucleotide sequence ID" value="NZ_VTWH01000006.1"/>
</dbReference>
<accession>A0A5B0DRE8</accession>
<evidence type="ECO:0000259" key="4">
    <source>
        <dbReference type="PROSITE" id="PS50043"/>
    </source>
</evidence>
<dbReference type="GO" id="GO:0003677">
    <property type="term" value="F:DNA binding"/>
    <property type="evidence" value="ECO:0007669"/>
    <property type="project" value="UniProtKB-KW"/>
</dbReference>
<evidence type="ECO:0000256" key="1">
    <source>
        <dbReference type="ARBA" id="ARBA00023125"/>
    </source>
</evidence>
<evidence type="ECO:0000313" key="6">
    <source>
        <dbReference type="EMBL" id="KAA0968120.1"/>
    </source>
</evidence>
<evidence type="ECO:0000259" key="5">
    <source>
        <dbReference type="PROSITE" id="PS50110"/>
    </source>
</evidence>
<dbReference type="PRINTS" id="PR00038">
    <property type="entry name" value="HTHLUXR"/>
</dbReference>
<dbReference type="PROSITE" id="PS50110">
    <property type="entry name" value="RESPONSE_REGULATORY"/>
    <property type="match status" value="1"/>
</dbReference>
<protein>
    <submittedName>
        <fullName evidence="6">Response regulator transcription factor</fullName>
    </submittedName>
</protein>
<dbReference type="SMART" id="SM00421">
    <property type="entry name" value="HTH_LUXR"/>
    <property type="match status" value="1"/>
</dbReference>
<evidence type="ECO:0000256" key="2">
    <source>
        <dbReference type="PROSITE-ProRule" id="PRU00169"/>
    </source>
</evidence>
<dbReference type="Gene3D" id="3.40.50.2300">
    <property type="match status" value="1"/>
</dbReference>
<dbReference type="PANTHER" id="PTHR45566">
    <property type="entry name" value="HTH-TYPE TRANSCRIPTIONAL REGULATOR YHJB-RELATED"/>
    <property type="match status" value="1"/>
</dbReference>
<dbReference type="PROSITE" id="PS50043">
    <property type="entry name" value="HTH_LUXR_2"/>
    <property type="match status" value="1"/>
</dbReference>
<sequence>MLDKIQGADRSSREPVALQHRHSYRSAASHGAEHDSQSEHNGGYYARRDADLNRTHVVIIDSRQLERQCLASSLSAQSPDLEIVSFSNLDAWRQAKSRHPETAVILLHIGNRKITDFGIAADISRVVSEASPVPVIVIADTEEMQQIVKALECGAKGFIPTTVTIGVAVEAIELTLAGGAFVPASSILAMQSMIDSGHTPERPVNGMFTARQMAVVDALRRGKANKIIAYELNLRESTVKVHVRNIMKKLKATNRTEVAFKIRDILPETAGPGI</sequence>
<dbReference type="InterPro" id="IPR001789">
    <property type="entry name" value="Sig_transdc_resp-reg_receiver"/>
</dbReference>
<dbReference type="EMBL" id="VTWH01000006">
    <property type="protein sequence ID" value="KAA0968120.1"/>
    <property type="molecule type" value="Genomic_DNA"/>
</dbReference>
<dbReference type="AlphaFoldDB" id="A0A5B0DRE8"/>
<keyword evidence="7" id="KW-1185">Reference proteome</keyword>
<evidence type="ECO:0000313" key="7">
    <source>
        <dbReference type="Proteomes" id="UP000324738"/>
    </source>
</evidence>
<feature type="compositionally biased region" description="Basic and acidic residues" evidence="3">
    <location>
        <begin position="1"/>
        <end position="13"/>
    </location>
</feature>